<keyword evidence="4" id="KW-0805">Transcription regulation</keyword>
<dbReference type="PANTHER" id="PTHR33304:SF36">
    <property type="entry name" value="GB|AAF26970.1-RELATED"/>
    <property type="match status" value="1"/>
</dbReference>
<gene>
    <name evidence="8" type="ORF">GSCOC_T00004289001</name>
</gene>
<keyword evidence="2" id="KW-0863">Zinc-finger</keyword>
<keyword evidence="3" id="KW-0862">Zinc</keyword>
<protein>
    <submittedName>
        <fullName evidence="8">DH200=94 genomic scaffold, scaffold_212</fullName>
    </submittedName>
</protein>
<keyword evidence="9" id="KW-1185">Reference proteome</keyword>
<evidence type="ECO:0000256" key="6">
    <source>
        <dbReference type="SAM" id="MobiDB-lite"/>
    </source>
</evidence>
<feature type="region of interest" description="Disordered" evidence="6">
    <location>
        <begin position="189"/>
        <end position="210"/>
    </location>
</feature>
<dbReference type="InterPro" id="IPR011011">
    <property type="entry name" value="Znf_FYVE_PHD"/>
</dbReference>
<dbReference type="EMBL" id="HG739296">
    <property type="protein sequence ID" value="CDP18116.1"/>
    <property type="molecule type" value="Genomic_DNA"/>
</dbReference>
<evidence type="ECO:0000256" key="2">
    <source>
        <dbReference type="ARBA" id="ARBA00022771"/>
    </source>
</evidence>
<dbReference type="AlphaFoldDB" id="A0A068VBL1"/>
<keyword evidence="5" id="KW-0804">Transcription</keyword>
<dbReference type="GO" id="GO:0034244">
    <property type="term" value="P:negative regulation of transcription elongation by RNA polymerase II"/>
    <property type="evidence" value="ECO:0007669"/>
    <property type="project" value="InterPro"/>
</dbReference>
<accession>A0A068VBL1</accession>
<evidence type="ECO:0000256" key="4">
    <source>
        <dbReference type="ARBA" id="ARBA00023015"/>
    </source>
</evidence>
<sequence>MVEIKTFNFVYCALSSFILLFSNFVVVSTFLLCLFLFGSFWLLIHQRNILVLRSSSFADDPGPHEKCCDICGDIGVSDAIQTCPQCKISCEHIYCMRGSVVMLSPKDWCCDDCLLSIKMLSSTSGFMEDLVCRSQFGTASRLHKSSQPNKQPCDLRQNGIDKKIPHGKVKYMHVEEVIMLSSGAKKSNSPVKSKSTCSTKPVSWKNGASALDRTPVKPKAIPAESSIHIVRANPSFVTSKQLKAVRPNNSQLNTVPGQYVPQSFKGLRETGAIQASLKGQMQKEQPKDTFKDKGEIRVGKAITKAVSASSPATCGQASVNLGKIIYHSCSWF</sequence>
<organism evidence="8 9">
    <name type="scientific">Coffea canephora</name>
    <name type="common">Robusta coffee</name>
    <dbReference type="NCBI Taxonomy" id="49390"/>
    <lineage>
        <taxon>Eukaryota</taxon>
        <taxon>Viridiplantae</taxon>
        <taxon>Streptophyta</taxon>
        <taxon>Embryophyta</taxon>
        <taxon>Tracheophyta</taxon>
        <taxon>Spermatophyta</taxon>
        <taxon>Magnoliopsida</taxon>
        <taxon>eudicotyledons</taxon>
        <taxon>Gunneridae</taxon>
        <taxon>Pentapetalae</taxon>
        <taxon>asterids</taxon>
        <taxon>lamiids</taxon>
        <taxon>Gentianales</taxon>
        <taxon>Rubiaceae</taxon>
        <taxon>Ixoroideae</taxon>
        <taxon>Gardenieae complex</taxon>
        <taxon>Bertiereae - Coffeeae clade</taxon>
        <taxon>Coffeeae</taxon>
        <taxon>Coffea</taxon>
    </lineage>
</organism>
<reference evidence="9" key="1">
    <citation type="journal article" date="2014" name="Science">
        <title>The coffee genome provides insight into the convergent evolution of caffeine biosynthesis.</title>
        <authorList>
            <person name="Denoeud F."/>
            <person name="Carretero-Paulet L."/>
            <person name="Dereeper A."/>
            <person name="Droc G."/>
            <person name="Guyot R."/>
            <person name="Pietrella M."/>
            <person name="Zheng C."/>
            <person name="Alberti A."/>
            <person name="Anthony F."/>
            <person name="Aprea G."/>
            <person name="Aury J.M."/>
            <person name="Bento P."/>
            <person name="Bernard M."/>
            <person name="Bocs S."/>
            <person name="Campa C."/>
            <person name="Cenci A."/>
            <person name="Combes M.C."/>
            <person name="Crouzillat D."/>
            <person name="Da Silva C."/>
            <person name="Daddiego L."/>
            <person name="De Bellis F."/>
            <person name="Dussert S."/>
            <person name="Garsmeur O."/>
            <person name="Gayraud T."/>
            <person name="Guignon V."/>
            <person name="Jahn K."/>
            <person name="Jamilloux V."/>
            <person name="Joet T."/>
            <person name="Labadie K."/>
            <person name="Lan T."/>
            <person name="Leclercq J."/>
            <person name="Lepelley M."/>
            <person name="Leroy T."/>
            <person name="Li L.T."/>
            <person name="Librado P."/>
            <person name="Lopez L."/>
            <person name="Munoz A."/>
            <person name="Noel B."/>
            <person name="Pallavicini A."/>
            <person name="Perrotta G."/>
            <person name="Poncet V."/>
            <person name="Pot D."/>
            <person name="Priyono X."/>
            <person name="Rigoreau M."/>
            <person name="Rouard M."/>
            <person name="Rozas J."/>
            <person name="Tranchant-Dubreuil C."/>
            <person name="VanBuren R."/>
            <person name="Zhang Q."/>
            <person name="Andrade A.C."/>
            <person name="Argout X."/>
            <person name="Bertrand B."/>
            <person name="de Kochko A."/>
            <person name="Graziosi G."/>
            <person name="Henry R.J."/>
            <person name="Jayarama X."/>
            <person name="Ming R."/>
            <person name="Nagai C."/>
            <person name="Rounsley S."/>
            <person name="Sankoff D."/>
            <person name="Giuliano G."/>
            <person name="Albert V.A."/>
            <person name="Wincker P."/>
            <person name="Lashermes P."/>
        </authorList>
    </citation>
    <scope>NUCLEOTIDE SEQUENCE [LARGE SCALE GENOMIC DNA]</scope>
    <source>
        <strain evidence="9">cv. DH200-94</strain>
    </source>
</reference>
<evidence type="ECO:0000256" key="1">
    <source>
        <dbReference type="ARBA" id="ARBA00022723"/>
    </source>
</evidence>
<dbReference type="PhylomeDB" id="A0A068VBL1"/>
<feature type="compositionally biased region" description="Polar residues" evidence="6">
    <location>
        <begin position="189"/>
        <end position="201"/>
    </location>
</feature>
<evidence type="ECO:0000313" key="8">
    <source>
        <dbReference type="EMBL" id="CDP18116.1"/>
    </source>
</evidence>
<dbReference type="Proteomes" id="UP000295252">
    <property type="component" value="Unassembled WGS sequence"/>
</dbReference>
<feature type="transmembrane region" description="Helical" evidence="7">
    <location>
        <begin position="20"/>
        <end position="44"/>
    </location>
</feature>
<keyword evidence="7" id="KW-0472">Membrane</keyword>
<dbReference type="InParanoid" id="A0A068VBL1"/>
<keyword evidence="7" id="KW-0812">Transmembrane</keyword>
<keyword evidence="7" id="KW-1133">Transmembrane helix</keyword>
<dbReference type="GO" id="GO:0008270">
    <property type="term" value="F:zinc ion binding"/>
    <property type="evidence" value="ECO:0007669"/>
    <property type="project" value="UniProtKB-KW"/>
</dbReference>
<dbReference type="InterPro" id="IPR049914">
    <property type="entry name" value="PHD1-3/5-6"/>
</dbReference>
<evidence type="ECO:0000256" key="7">
    <source>
        <dbReference type="SAM" id="Phobius"/>
    </source>
</evidence>
<evidence type="ECO:0000256" key="5">
    <source>
        <dbReference type="ARBA" id="ARBA00023163"/>
    </source>
</evidence>
<dbReference type="SUPFAM" id="SSF57903">
    <property type="entry name" value="FYVE/PHD zinc finger"/>
    <property type="match status" value="1"/>
</dbReference>
<evidence type="ECO:0000256" key="3">
    <source>
        <dbReference type="ARBA" id="ARBA00022833"/>
    </source>
</evidence>
<dbReference type="GO" id="GO:0140566">
    <property type="term" value="F:histone reader activity"/>
    <property type="evidence" value="ECO:0007669"/>
    <property type="project" value="InterPro"/>
</dbReference>
<dbReference type="Gramene" id="CDP18116">
    <property type="protein sequence ID" value="CDP18116"/>
    <property type="gene ID" value="GSCOC_T00004289001"/>
</dbReference>
<dbReference type="OrthoDB" id="651601at2759"/>
<proteinExistence type="predicted"/>
<dbReference type="PANTHER" id="PTHR33304">
    <property type="match status" value="1"/>
</dbReference>
<keyword evidence="1" id="KW-0479">Metal-binding</keyword>
<name>A0A068VBL1_COFCA</name>
<dbReference type="STRING" id="49390.A0A068VBL1"/>
<evidence type="ECO:0000313" key="9">
    <source>
        <dbReference type="Proteomes" id="UP000295252"/>
    </source>
</evidence>